<dbReference type="GO" id="GO:0016491">
    <property type="term" value="F:oxidoreductase activity"/>
    <property type="evidence" value="ECO:0007669"/>
    <property type="project" value="UniProtKB-KW"/>
</dbReference>
<name>A0A9W7FSX5_9STRA</name>
<dbReference type="SUPFAM" id="SSF51735">
    <property type="entry name" value="NAD(P)-binding Rossmann-fold domains"/>
    <property type="match status" value="1"/>
</dbReference>
<protein>
    <recommendedName>
        <fullName evidence="5">NAD(P)-binding protein</fullName>
    </recommendedName>
</protein>
<dbReference type="EMBL" id="BRXW01000289">
    <property type="protein sequence ID" value="GMI17396.1"/>
    <property type="molecule type" value="Genomic_DNA"/>
</dbReference>
<comment type="similarity">
    <text evidence="1">Belongs to the short-chain dehydrogenases/reductases (SDR) family.</text>
</comment>
<dbReference type="PANTHER" id="PTHR24320:SF152">
    <property type="entry name" value="SHORT-CHAIN DEHYDROGENASE_REDUCTASE FAMILY PROTEIN"/>
    <property type="match status" value="1"/>
</dbReference>
<dbReference type="Proteomes" id="UP001165122">
    <property type="component" value="Unassembled WGS sequence"/>
</dbReference>
<dbReference type="PANTHER" id="PTHR24320">
    <property type="entry name" value="RETINOL DEHYDROGENASE"/>
    <property type="match status" value="1"/>
</dbReference>
<evidence type="ECO:0000256" key="2">
    <source>
        <dbReference type="ARBA" id="ARBA00023002"/>
    </source>
</evidence>
<gene>
    <name evidence="3" type="ORF">TrLO_g9381</name>
</gene>
<dbReference type="Gene3D" id="3.40.50.720">
    <property type="entry name" value="NAD(P)-binding Rossmann-like Domain"/>
    <property type="match status" value="1"/>
</dbReference>
<evidence type="ECO:0000313" key="3">
    <source>
        <dbReference type="EMBL" id="GMI17396.1"/>
    </source>
</evidence>
<evidence type="ECO:0000256" key="1">
    <source>
        <dbReference type="ARBA" id="ARBA00006484"/>
    </source>
</evidence>
<keyword evidence="4" id="KW-1185">Reference proteome</keyword>
<sequence length="386" mass="41432">MITRILQILVAIAAAAIGLTIHYAASFPPVTSAQLSLPVGKVNGMNIVVTGGSSGIAVPAIQTLVERGANVYLTSRSAVRAQDAASKINEEAKKNECPMGYGEKVGTATGLGLDLADGDSINSFSDDLKKKLGDEKLDILVLNAGMVYPPDFDGGYSVTLAEGATPVDRQISANYLGHFKLVQLLKSRLTESRIIMTSSVSHWLGSSFAEDNVTGAVPKNNVWPVRDSYSAPEVFGLYGASKLQNVMFAFGLQRRLPESTVVLFTPGFCSTKIGNSNRQEGNFNVMDFIPLADTAKQGGDMLLAATKISKEESAGKLLFPYWLAEGAGEFLGNGFLRGAFHNFVQEVLLQKFSPRRVYATTAKGISYDVALQDKLWEWSEIATATS</sequence>
<dbReference type="InterPro" id="IPR036291">
    <property type="entry name" value="NAD(P)-bd_dom_sf"/>
</dbReference>
<keyword evidence="2" id="KW-0560">Oxidoreductase</keyword>
<comment type="caution">
    <text evidence="3">The sequence shown here is derived from an EMBL/GenBank/DDBJ whole genome shotgun (WGS) entry which is preliminary data.</text>
</comment>
<evidence type="ECO:0008006" key="5">
    <source>
        <dbReference type="Google" id="ProtNLM"/>
    </source>
</evidence>
<organism evidence="3 4">
    <name type="scientific">Triparma laevis f. longispina</name>
    <dbReference type="NCBI Taxonomy" id="1714387"/>
    <lineage>
        <taxon>Eukaryota</taxon>
        <taxon>Sar</taxon>
        <taxon>Stramenopiles</taxon>
        <taxon>Ochrophyta</taxon>
        <taxon>Bolidophyceae</taxon>
        <taxon>Parmales</taxon>
        <taxon>Triparmaceae</taxon>
        <taxon>Triparma</taxon>
    </lineage>
</organism>
<dbReference type="OrthoDB" id="191139at2759"/>
<reference evidence="4" key="1">
    <citation type="journal article" date="2023" name="Commun. Biol.">
        <title>Genome analysis of Parmales, the sister group of diatoms, reveals the evolutionary specialization of diatoms from phago-mixotrophs to photoautotrophs.</title>
        <authorList>
            <person name="Ban H."/>
            <person name="Sato S."/>
            <person name="Yoshikawa S."/>
            <person name="Yamada K."/>
            <person name="Nakamura Y."/>
            <person name="Ichinomiya M."/>
            <person name="Sato N."/>
            <person name="Blanc-Mathieu R."/>
            <person name="Endo H."/>
            <person name="Kuwata A."/>
            <person name="Ogata H."/>
        </authorList>
    </citation>
    <scope>NUCLEOTIDE SEQUENCE [LARGE SCALE GENOMIC DNA]</scope>
    <source>
        <strain evidence="4">NIES 3700</strain>
    </source>
</reference>
<dbReference type="Pfam" id="PF00106">
    <property type="entry name" value="adh_short"/>
    <property type="match status" value="1"/>
</dbReference>
<dbReference type="InterPro" id="IPR002347">
    <property type="entry name" value="SDR_fam"/>
</dbReference>
<proteinExistence type="inferred from homology"/>
<dbReference type="AlphaFoldDB" id="A0A9W7FSX5"/>
<evidence type="ECO:0000313" key="4">
    <source>
        <dbReference type="Proteomes" id="UP001165122"/>
    </source>
</evidence>
<accession>A0A9W7FSX5</accession>